<organism evidence="5">
    <name type="scientific">uncultured Caudovirales phage</name>
    <dbReference type="NCBI Taxonomy" id="2100421"/>
    <lineage>
        <taxon>Viruses</taxon>
        <taxon>Duplodnaviria</taxon>
        <taxon>Heunggongvirae</taxon>
        <taxon>Uroviricota</taxon>
        <taxon>Caudoviricetes</taxon>
        <taxon>Peduoviridae</taxon>
        <taxon>Maltschvirus</taxon>
        <taxon>Maltschvirus maltsch</taxon>
    </lineage>
</organism>
<evidence type="ECO:0000313" key="4">
    <source>
        <dbReference type="EMBL" id="CAB4177721.1"/>
    </source>
</evidence>
<keyword evidence="1" id="KW-0472">Membrane</keyword>
<dbReference type="EMBL" id="LR797104">
    <property type="protein sequence ID" value="CAB4187720.1"/>
    <property type="molecule type" value="Genomic_DNA"/>
</dbReference>
<proteinExistence type="predicted"/>
<sequence length="93" mass="10370">MLFRVIATMDIAEIIRSIGLPSVIVLAVGYAFYHSATWFGREIIVPLRDRHFAFLSSLEGTLKALATTQQSMANEMERISGLVQTCPQRGVEQ</sequence>
<accession>A0A6J5QT02</accession>
<evidence type="ECO:0000256" key="1">
    <source>
        <dbReference type="SAM" id="Phobius"/>
    </source>
</evidence>
<evidence type="ECO:0000313" key="3">
    <source>
        <dbReference type="EMBL" id="CAB4164281.1"/>
    </source>
</evidence>
<keyword evidence="1" id="KW-1133">Transmembrane helix</keyword>
<evidence type="ECO:0000313" key="5">
    <source>
        <dbReference type="EMBL" id="CAB4187720.1"/>
    </source>
</evidence>
<gene>
    <name evidence="4" type="ORF">UFOVP1003_38</name>
    <name evidence="5" type="ORF">UFOVP1153_54</name>
    <name evidence="2" type="ORF">UFOVP493_54</name>
    <name evidence="3" type="ORF">UFOVP829_22</name>
</gene>
<keyword evidence="1" id="KW-0812">Transmembrane</keyword>
<feature type="transmembrane region" description="Helical" evidence="1">
    <location>
        <begin position="14"/>
        <end position="33"/>
    </location>
</feature>
<dbReference type="EMBL" id="LR796473">
    <property type="protein sequence ID" value="CAB4146873.1"/>
    <property type="molecule type" value="Genomic_DNA"/>
</dbReference>
<protein>
    <submittedName>
        <fullName evidence="5">Uncharacterized protein</fullName>
    </submittedName>
</protein>
<dbReference type="EMBL" id="LR796764">
    <property type="protein sequence ID" value="CAB4164281.1"/>
    <property type="molecule type" value="Genomic_DNA"/>
</dbReference>
<name>A0A6J5QT02_9CAUD</name>
<evidence type="ECO:0000313" key="2">
    <source>
        <dbReference type="EMBL" id="CAB4146873.1"/>
    </source>
</evidence>
<dbReference type="EMBL" id="LR796951">
    <property type="protein sequence ID" value="CAB4177721.1"/>
    <property type="molecule type" value="Genomic_DNA"/>
</dbReference>
<reference evidence="5" key="1">
    <citation type="submission" date="2020-05" db="EMBL/GenBank/DDBJ databases">
        <authorList>
            <person name="Chiriac C."/>
            <person name="Salcher M."/>
            <person name="Ghai R."/>
            <person name="Kavagutti S V."/>
        </authorList>
    </citation>
    <scope>NUCLEOTIDE SEQUENCE</scope>
</reference>